<dbReference type="Pfam" id="PF12937">
    <property type="entry name" value="F-box-like"/>
    <property type="match status" value="1"/>
</dbReference>
<dbReference type="Pfam" id="PF04379">
    <property type="entry name" value="DUF525"/>
    <property type="match status" value="1"/>
</dbReference>
<feature type="domain" description="F-box" evidence="1">
    <location>
        <begin position="7"/>
        <end position="54"/>
    </location>
</feature>
<reference evidence="3" key="1">
    <citation type="submission" date="2021-01" db="EMBL/GenBank/DDBJ databases">
        <authorList>
            <person name="Corre E."/>
            <person name="Pelletier E."/>
            <person name="Niang G."/>
            <person name="Scheremetjew M."/>
            <person name="Finn R."/>
            <person name="Kale V."/>
            <person name="Holt S."/>
            <person name="Cochrane G."/>
            <person name="Meng A."/>
            <person name="Brown T."/>
            <person name="Cohen L."/>
        </authorList>
    </citation>
    <scope>NUCLEOTIDE SEQUENCE</scope>
    <source>
        <strain evidence="3">CCMP645</strain>
    </source>
</reference>
<evidence type="ECO:0000259" key="1">
    <source>
        <dbReference type="PROSITE" id="PS50181"/>
    </source>
</evidence>
<evidence type="ECO:0000259" key="2">
    <source>
        <dbReference type="PROSITE" id="PS51087"/>
    </source>
</evidence>
<dbReference type="InterPro" id="IPR001810">
    <property type="entry name" value="F-box_dom"/>
</dbReference>
<dbReference type="SUPFAM" id="SSF110069">
    <property type="entry name" value="ApaG-like"/>
    <property type="match status" value="1"/>
</dbReference>
<organism evidence="3">
    <name type="scientific">Chrysotila carterae</name>
    <name type="common">Marine alga</name>
    <name type="synonym">Syracosphaera carterae</name>
    <dbReference type="NCBI Taxonomy" id="13221"/>
    <lineage>
        <taxon>Eukaryota</taxon>
        <taxon>Haptista</taxon>
        <taxon>Haptophyta</taxon>
        <taxon>Prymnesiophyceae</taxon>
        <taxon>Isochrysidales</taxon>
        <taxon>Isochrysidaceae</taxon>
        <taxon>Chrysotila</taxon>
    </lineage>
</organism>
<dbReference type="PROSITE" id="PS51087">
    <property type="entry name" value="APAG"/>
    <property type="match status" value="1"/>
</dbReference>
<dbReference type="Gene3D" id="1.20.1280.50">
    <property type="match status" value="1"/>
</dbReference>
<dbReference type="PANTHER" id="PTHR47463:SF2">
    <property type="entry name" value="F-BOX PROTEIN SKIP16"/>
    <property type="match status" value="1"/>
</dbReference>
<evidence type="ECO:0008006" key="4">
    <source>
        <dbReference type="Google" id="ProtNLM"/>
    </source>
</evidence>
<dbReference type="InterPro" id="IPR036767">
    <property type="entry name" value="ApaG_sf"/>
</dbReference>
<dbReference type="AlphaFoldDB" id="A0A7S4ETR2"/>
<evidence type="ECO:0000313" key="3">
    <source>
        <dbReference type="EMBL" id="CAE0751622.1"/>
    </source>
</evidence>
<dbReference type="InterPro" id="IPR036047">
    <property type="entry name" value="F-box-like_dom_sf"/>
</dbReference>
<dbReference type="EMBL" id="HBIZ01007359">
    <property type="protein sequence ID" value="CAE0751622.1"/>
    <property type="molecule type" value="Transcribed_RNA"/>
</dbReference>
<dbReference type="InterPro" id="IPR007474">
    <property type="entry name" value="ApaG_domain"/>
</dbReference>
<gene>
    <name evidence="3" type="ORF">PCAR00345_LOCUS4207</name>
</gene>
<accession>A0A7S4ETR2</accession>
<dbReference type="SUPFAM" id="SSF81383">
    <property type="entry name" value="F-box domain"/>
    <property type="match status" value="1"/>
</dbReference>
<name>A0A7S4ETR2_CHRCT</name>
<dbReference type="PANTHER" id="PTHR47463">
    <property type="entry name" value="F-BOX PROTEIN SKIP16"/>
    <property type="match status" value="1"/>
</dbReference>
<dbReference type="Gene3D" id="2.60.40.1470">
    <property type="entry name" value="ApaG domain"/>
    <property type="match status" value="1"/>
</dbReference>
<protein>
    <recommendedName>
        <fullName evidence="4">F-box domain-containing protein</fullName>
    </recommendedName>
</protein>
<proteinExistence type="predicted"/>
<sequence>MDEASERVDISSLPYVLCVQILAELRSMRDTMRCRRLSRRWKELASDEALWQQLCARHFALTERVAPSFGPVRNEPERLISQRVVIEGVAGAPELIGRGVGIVRGVDGDKCLVHFLDAAGDVWVDVSRLAPADELAAAAVTDMEPCASYVEAAYKWSRLRQALGLETAAAHHLAPHWSQASLAWRQLEAWAFKVSPDLRASFNGAAKPGAWRHFVEELQLSPSDESQLLGLQLLSAIHNGQHFSSDMELALSNGVIEQASGDDTEPVPHTVRTQQATLGLIGGYAAYSELASTRLYPLELVAGWTRFFRDQLPHTHGYIVAAASFNLRKFFCVDLLTGELRVGPVAMARRGRPSLPETTLAAVPRESAQQHETTPALRCQLVKWLWQLSDRLTNGMYSFEKLIPMQPASIGVSLFPRTGSRASEAVTRGIRVRASAVFAPEQECVIYSIRMKLLDPATEGGLSKEERGFETAQLRGRHWVITAANGAEDHVRGDGVVGLYPLLKEGGWRHDHQNSGGGARFPQHVEVGADCEGEFVYQSMTNPAATFSGELIFVPGSLRKPTGEEFNVHVAPFPIASGQNDYIY</sequence>
<feature type="domain" description="ApaG" evidence="2">
    <location>
        <begin position="424"/>
        <end position="582"/>
    </location>
</feature>
<dbReference type="PROSITE" id="PS50181">
    <property type="entry name" value="FBOX"/>
    <property type="match status" value="1"/>
</dbReference>